<reference evidence="1" key="1">
    <citation type="submission" date="2021-06" db="EMBL/GenBank/DDBJ databases">
        <authorList>
            <person name="Kallberg Y."/>
            <person name="Tangrot J."/>
            <person name="Rosling A."/>
        </authorList>
    </citation>
    <scope>NUCLEOTIDE SEQUENCE</scope>
    <source>
        <strain evidence="1">MA453B</strain>
    </source>
</reference>
<dbReference type="EMBL" id="CAJVPY010062762">
    <property type="protein sequence ID" value="CAG8822920.1"/>
    <property type="molecule type" value="Genomic_DNA"/>
</dbReference>
<keyword evidence="2" id="KW-1185">Reference proteome</keyword>
<name>A0A9N9PIA7_9GLOM</name>
<sequence length="42" mass="4952">MNILTAIQFIARAWREVSTETIRNFFRHTGILPVEDEDSDEE</sequence>
<gene>
    <name evidence="1" type="ORF">DERYTH_LOCUS27397</name>
</gene>
<dbReference type="AlphaFoldDB" id="A0A9N9PIA7"/>
<proteinExistence type="predicted"/>
<organism evidence="1 2">
    <name type="scientific">Dentiscutata erythropus</name>
    <dbReference type="NCBI Taxonomy" id="1348616"/>
    <lineage>
        <taxon>Eukaryota</taxon>
        <taxon>Fungi</taxon>
        <taxon>Fungi incertae sedis</taxon>
        <taxon>Mucoromycota</taxon>
        <taxon>Glomeromycotina</taxon>
        <taxon>Glomeromycetes</taxon>
        <taxon>Diversisporales</taxon>
        <taxon>Gigasporaceae</taxon>
        <taxon>Dentiscutata</taxon>
    </lineage>
</organism>
<feature type="non-terminal residue" evidence="1">
    <location>
        <position position="42"/>
    </location>
</feature>
<accession>A0A9N9PIA7</accession>
<protein>
    <submittedName>
        <fullName evidence="1">18641_t:CDS:1</fullName>
    </submittedName>
</protein>
<evidence type="ECO:0000313" key="2">
    <source>
        <dbReference type="Proteomes" id="UP000789405"/>
    </source>
</evidence>
<dbReference type="OrthoDB" id="2444141at2759"/>
<dbReference type="Proteomes" id="UP000789405">
    <property type="component" value="Unassembled WGS sequence"/>
</dbReference>
<evidence type="ECO:0000313" key="1">
    <source>
        <dbReference type="EMBL" id="CAG8822920.1"/>
    </source>
</evidence>
<comment type="caution">
    <text evidence="1">The sequence shown here is derived from an EMBL/GenBank/DDBJ whole genome shotgun (WGS) entry which is preliminary data.</text>
</comment>